<dbReference type="InterPro" id="IPR004182">
    <property type="entry name" value="GRAM"/>
</dbReference>
<evidence type="ECO:0000313" key="3">
    <source>
        <dbReference type="EMBL" id="KAK1684274.1"/>
    </source>
</evidence>
<feature type="domain" description="GRAM" evidence="2">
    <location>
        <begin position="179"/>
        <end position="257"/>
    </location>
</feature>
<keyword evidence="4" id="KW-1185">Reference proteome</keyword>
<dbReference type="Pfam" id="PF02893">
    <property type="entry name" value="GRAM"/>
    <property type="match status" value="1"/>
</dbReference>
<organism evidence="3 4">
    <name type="scientific">Lolium multiflorum</name>
    <name type="common">Italian ryegrass</name>
    <name type="synonym">Lolium perenne subsp. multiflorum</name>
    <dbReference type="NCBI Taxonomy" id="4521"/>
    <lineage>
        <taxon>Eukaryota</taxon>
        <taxon>Viridiplantae</taxon>
        <taxon>Streptophyta</taxon>
        <taxon>Embryophyta</taxon>
        <taxon>Tracheophyta</taxon>
        <taxon>Spermatophyta</taxon>
        <taxon>Magnoliopsida</taxon>
        <taxon>Liliopsida</taxon>
        <taxon>Poales</taxon>
        <taxon>Poaceae</taxon>
        <taxon>BOP clade</taxon>
        <taxon>Pooideae</taxon>
        <taxon>Poodae</taxon>
        <taxon>Poeae</taxon>
        <taxon>Poeae Chloroplast Group 2 (Poeae type)</taxon>
        <taxon>Loliodinae</taxon>
        <taxon>Loliinae</taxon>
        <taxon>Lolium</taxon>
    </lineage>
</organism>
<evidence type="ECO:0000259" key="2">
    <source>
        <dbReference type="SMART" id="SM00568"/>
    </source>
</evidence>
<evidence type="ECO:0000313" key="4">
    <source>
        <dbReference type="Proteomes" id="UP001231189"/>
    </source>
</evidence>
<accession>A0AAD8WXS3</accession>
<comment type="caution">
    <text evidence="3">The sequence shown here is derived from an EMBL/GenBank/DDBJ whole genome shotgun (WGS) entry which is preliminary data.</text>
</comment>
<evidence type="ECO:0000256" key="1">
    <source>
        <dbReference type="ARBA" id="ARBA00009414"/>
    </source>
</evidence>
<sequence>MNIPLHLALTRKGQEAKRLPLRLYRKLALAPLPSTAALRYQSPIPYSLSLLDHHSPPQRNAVSLRSQSFFVELSFAAKMMKSSNGGHVVGVPVTSKAYGIEEKVPAKDHLAVSLTHPSPYTSFGYKHSSKGQVVHWVSNLSRRAQGFREHVTLGPKISETVKGKLSLGAKILRAGGVDRVFRKAFPADKGERLVKALQCYLYTTGGPIAGMLFVSTRKVAFRSDRPVAVTSPTGDVARVSYKVVVPLKRIGKVRPSENLERPDEKYIHVSTVDGFEFWFMGFVSYQRSFKCMQQLICSDLQ</sequence>
<comment type="similarity">
    <text evidence="1">Belongs to the GEM family.</text>
</comment>
<gene>
    <name evidence="3" type="ORF">QYE76_045122</name>
</gene>
<dbReference type="PANTHER" id="PTHR31969">
    <property type="entry name" value="GEM-LIKE PROTEIN 2"/>
    <property type="match status" value="1"/>
</dbReference>
<dbReference type="Gene3D" id="2.30.29.30">
    <property type="entry name" value="Pleckstrin-homology domain (PH domain)/Phosphotyrosine-binding domain (PTB)"/>
    <property type="match status" value="1"/>
</dbReference>
<reference evidence="3" key="1">
    <citation type="submission" date="2023-07" db="EMBL/GenBank/DDBJ databases">
        <title>A chromosome-level genome assembly of Lolium multiflorum.</title>
        <authorList>
            <person name="Chen Y."/>
            <person name="Copetti D."/>
            <person name="Kolliker R."/>
            <person name="Studer B."/>
        </authorList>
    </citation>
    <scope>NUCLEOTIDE SEQUENCE</scope>
    <source>
        <strain evidence="3">02402/16</strain>
        <tissue evidence="3">Leaf</tissue>
    </source>
</reference>
<dbReference type="AlphaFoldDB" id="A0AAD8WXS3"/>
<dbReference type="Proteomes" id="UP001231189">
    <property type="component" value="Unassembled WGS sequence"/>
</dbReference>
<dbReference type="SMART" id="SM00568">
    <property type="entry name" value="GRAM"/>
    <property type="match status" value="1"/>
</dbReference>
<proteinExistence type="inferred from homology"/>
<dbReference type="InterPro" id="IPR037848">
    <property type="entry name" value="GEM-like"/>
</dbReference>
<name>A0AAD8WXS3_LOLMU</name>
<protein>
    <recommendedName>
        <fullName evidence="2">GRAM domain-containing protein</fullName>
    </recommendedName>
</protein>
<dbReference type="InterPro" id="IPR011993">
    <property type="entry name" value="PH-like_dom_sf"/>
</dbReference>
<dbReference type="EMBL" id="JAUUTY010000002">
    <property type="protein sequence ID" value="KAK1684274.1"/>
    <property type="molecule type" value="Genomic_DNA"/>
</dbReference>